<dbReference type="InterPro" id="IPR005183">
    <property type="entry name" value="DUF305_CopM-like"/>
</dbReference>
<feature type="region of interest" description="Disordered" evidence="1">
    <location>
        <begin position="27"/>
        <end position="48"/>
    </location>
</feature>
<feature type="domain" description="DUF305" evidence="2">
    <location>
        <begin position="58"/>
        <end position="199"/>
    </location>
</feature>
<dbReference type="PANTHER" id="PTHR36933:SF1">
    <property type="entry name" value="SLL0788 PROTEIN"/>
    <property type="match status" value="1"/>
</dbReference>
<proteinExistence type="predicted"/>
<dbReference type="RefSeq" id="WP_207568459.1">
    <property type="nucleotide sequence ID" value="NZ_JACKSN010000056.1"/>
</dbReference>
<evidence type="ECO:0000313" key="3">
    <source>
        <dbReference type="EMBL" id="ORX00191.1"/>
    </source>
</evidence>
<evidence type="ECO:0000256" key="1">
    <source>
        <dbReference type="SAM" id="MobiDB-lite"/>
    </source>
</evidence>
<dbReference type="EMBL" id="LQPZ01000044">
    <property type="protein sequence ID" value="ORX00191.1"/>
    <property type="molecule type" value="Genomic_DNA"/>
</dbReference>
<dbReference type="Proteomes" id="UP000193090">
    <property type="component" value="Unassembled WGS sequence"/>
</dbReference>
<gene>
    <name evidence="3" type="ORF">AWC30_15590</name>
</gene>
<accession>A0A1X2EFQ1</accession>
<dbReference type="InterPro" id="IPR012347">
    <property type="entry name" value="Ferritin-like"/>
</dbReference>
<evidence type="ECO:0000313" key="4">
    <source>
        <dbReference type="Proteomes" id="UP000193090"/>
    </source>
</evidence>
<organism evidence="3 4">
    <name type="scientific">Mycolicibacillus trivialis</name>
    <dbReference type="NCBI Taxonomy" id="1798"/>
    <lineage>
        <taxon>Bacteria</taxon>
        <taxon>Bacillati</taxon>
        <taxon>Actinomycetota</taxon>
        <taxon>Actinomycetes</taxon>
        <taxon>Mycobacteriales</taxon>
        <taxon>Mycobacteriaceae</taxon>
        <taxon>Mycolicibacillus</taxon>
    </lineage>
</organism>
<dbReference type="AlphaFoldDB" id="A0A1X2EFQ1"/>
<dbReference type="Pfam" id="PF03713">
    <property type="entry name" value="DUF305"/>
    <property type="match status" value="1"/>
</dbReference>
<evidence type="ECO:0000259" key="2">
    <source>
        <dbReference type="Pfam" id="PF03713"/>
    </source>
</evidence>
<reference evidence="3 4" key="1">
    <citation type="submission" date="2016-01" db="EMBL/GenBank/DDBJ databases">
        <title>The new phylogeny of the genus Mycobacterium.</title>
        <authorList>
            <person name="Tarcisio F."/>
            <person name="Conor M."/>
            <person name="Antonella G."/>
            <person name="Elisabetta G."/>
            <person name="Giulia F.S."/>
            <person name="Sara T."/>
            <person name="Anna F."/>
            <person name="Clotilde B."/>
            <person name="Roberto B."/>
            <person name="Veronica D.S."/>
            <person name="Fabio R."/>
            <person name="Monica P."/>
            <person name="Olivier J."/>
            <person name="Enrico T."/>
            <person name="Nicola S."/>
        </authorList>
    </citation>
    <scope>NUCLEOTIDE SEQUENCE [LARGE SCALE GENOMIC DNA]</scope>
    <source>
        <strain evidence="3 4">DSM 44153</strain>
    </source>
</reference>
<sequence>MFVTDAPWAPLPVLLTALAIGLSGCSGSSDTAPTSTADSSATTTSSSVEQAADHNAADIAFATDMIPHHEQALTLSDLVPERSDNPRLAALAADIKAAQQPEIDTLQQYLRDWGAPEPTDTDHSDMAGMVDDATMAKLATLTGKDFDDLWLQSMIDHHRGAIDMAQTEIDEGVNPGAKELATAIIDTQQAEIDQMTAMLGQ</sequence>
<dbReference type="PANTHER" id="PTHR36933">
    <property type="entry name" value="SLL0788 PROTEIN"/>
    <property type="match status" value="1"/>
</dbReference>
<protein>
    <recommendedName>
        <fullName evidence="2">DUF305 domain-containing protein</fullName>
    </recommendedName>
</protein>
<name>A0A1X2EFQ1_9MYCO</name>
<comment type="caution">
    <text evidence="3">The sequence shown here is derived from an EMBL/GenBank/DDBJ whole genome shotgun (WGS) entry which is preliminary data.</text>
</comment>
<dbReference type="Gene3D" id="1.20.1260.10">
    <property type="match status" value="1"/>
</dbReference>
<keyword evidence="4" id="KW-1185">Reference proteome</keyword>
<dbReference type="STRING" id="1798.AWC30_15590"/>